<keyword evidence="2" id="KW-1185">Reference proteome</keyword>
<organism evidence="1 2">
    <name type="scientific">Phascolomyces articulosus</name>
    <dbReference type="NCBI Taxonomy" id="60185"/>
    <lineage>
        <taxon>Eukaryota</taxon>
        <taxon>Fungi</taxon>
        <taxon>Fungi incertae sedis</taxon>
        <taxon>Mucoromycota</taxon>
        <taxon>Mucoromycotina</taxon>
        <taxon>Mucoromycetes</taxon>
        <taxon>Mucorales</taxon>
        <taxon>Lichtheimiaceae</taxon>
        <taxon>Phascolomyces</taxon>
    </lineage>
</organism>
<dbReference type="Proteomes" id="UP001209540">
    <property type="component" value="Unassembled WGS sequence"/>
</dbReference>
<sequence length="164" mass="19341">MNTRNKNACLMYWFVSMKTFSGFFATHYYQRHPDDPHTRPRPLSLTEDCDECFVLPILCDSHMSIHEDVDEYSHLGGPTLIRTIDRYSHIFYLPVFRASPNTDGQYKAIGIYLVSNLQENREYAVTRWNHSIGRDDVPTRDPHEILNTLFEKNNHDEAREFIIE</sequence>
<dbReference type="AlphaFoldDB" id="A0AAD5K3W7"/>
<reference evidence="1" key="1">
    <citation type="journal article" date="2022" name="IScience">
        <title>Evolution of zygomycete secretomes and the origins of terrestrial fungal ecologies.</title>
        <authorList>
            <person name="Chang Y."/>
            <person name="Wang Y."/>
            <person name="Mondo S."/>
            <person name="Ahrendt S."/>
            <person name="Andreopoulos W."/>
            <person name="Barry K."/>
            <person name="Beard J."/>
            <person name="Benny G.L."/>
            <person name="Blankenship S."/>
            <person name="Bonito G."/>
            <person name="Cuomo C."/>
            <person name="Desiro A."/>
            <person name="Gervers K.A."/>
            <person name="Hundley H."/>
            <person name="Kuo A."/>
            <person name="LaButti K."/>
            <person name="Lang B.F."/>
            <person name="Lipzen A."/>
            <person name="O'Donnell K."/>
            <person name="Pangilinan J."/>
            <person name="Reynolds N."/>
            <person name="Sandor L."/>
            <person name="Smith M.E."/>
            <person name="Tsang A."/>
            <person name="Grigoriev I.V."/>
            <person name="Stajich J.E."/>
            <person name="Spatafora J.W."/>
        </authorList>
    </citation>
    <scope>NUCLEOTIDE SEQUENCE</scope>
    <source>
        <strain evidence="1">RSA 2281</strain>
    </source>
</reference>
<evidence type="ECO:0000313" key="2">
    <source>
        <dbReference type="Proteomes" id="UP001209540"/>
    </source>
</evidence>
<comment type="caution">
    <text evidence="1">The sequence shown here is derived from an EMBL/GenBank/DDBJ whole genome shotgun (WGS) entry which is preliminary data.</text>
</comment>
<protein>
    <submittedName>
        <fullName evidence="1">Uncharacterized protein</fullName>
    </submittedName>
</protein>
<accession>A0AAD5K3W7</accession>
<reference evidence="1" key="2">
    <citation type="submission" date="2023-02" db="EMBL/GenBank/DDBJ databases">
        <authorList>
            <consortium name="DOE Joint Genome Institute"/>
            <person name="Mondo S.J."/>
            <person name="Chang Y."/>
            <person name="Wang Y."/>
            <person name="Ahrendt S."/>
            <person name="Andreopoulos W."/>
            <person name="Barry K."/>
            <person name="Beard J."/>
            <person name="Benny G.L."/>
            <person name="Blankenship S."/>
            <person name="Bonito G."/>
            <person name="Cuomo C."/>
            <person name="Desiro A."/>
            <person name="Gervers K.A."/>
            <person name="Hundley H."/>
            <person name="Kuo A."/>
            <person name="LaButti K."/>
            <person name="Lang B.F."/>
            <person name="Lipzen A."/>
            <person name="O'Donnell K."/>
            <person name="Pangilinan J."/>
            <person name="Reynolds N."/>
            <person name="Sandor L."/>
            <person name="Smith M.W."/>
            <person name="Tsang A."/>
            <person name="Grigoriev I.V."/>
            <person name="Stajich J.E."/>
            <person name="Spatafora J.W."/>
        </authorList>
    </citation>
    <scope>NUCLEOTIDE SEQUENCE</scope>
    <source>
        <strain evidence="1">RSA 2281</strain>
    </source>
</reference>
<evidence type="ECO:0000313" key="1">
    <source>
        <dbReference type="EMBL" id="KAI9268254.1"/>
    </source>
</evidence>
<gene>
    <name evidence="1" type="ORF">BDA99DRAFT_598137</name>
</gene>
<dbReference type="EMBL" id="JAIXMP010000009">
    <property type="protein sequence ID" value="KAI9268254.1"/>
    <property type="molecule type" value="Genomic_DNA"/>
</dbReference>
<name>A0AAD5K3W7_9FUNG</name>
<proteinExistence type="predicted"/>